<dbReference type="Proteomes" id="UP001305779">
    <property type="component" value="Unassembled WGS sequence"/>
</dbReference>
<sequence length="106" mass="11944">MDECPGYRPKLFWTYNDATSDELVGTEKVFPGPGAAFSYAIRLIQLSPMPQLTHHSAGQIGLFQPNWRVVPRDRRSQHDRGTPRQMQEDASYYYAHAFGGVGTPAM</sequence>
<gene>
    <name evidence="1" type="ORF">PRZ48_008953</name>
</gene>
<reference evidence="1 2" key="1">
    <citation type="journal article" date="2023" name="G3 (Bethesda)">
        <title>A chromosome-level genome assembly of Zasmidium syzygii isolated from banana leaves.</title>
        <authorList>
            <person name="van Westerhoven A.C."/>
            <person name="Mehrabi R."/>
            <person name="Talebi R."/>
            <person name="Steentjes M.B.F."/>
            <person name="Corcolon B."/>
            <person name="Chong P.A."/>
            <person name="Kema G.H.J."/>
            <person name="Seidl M.F."/>
        </authorList>
    </citation>
    <scope>NUCLEOTIDE SEQUENCE [LARGE SCALE GENOMIC DNA]</scope>
    <source>
        <strain evidence="1 2">P124</strain>
    </source>
</reference>
<organism evidence="1 2">
    <name type="scientific">Zasmidium cellare</name>
    <name type="common">Wine cellar mold</name>
    <name type="synonym">Racodium cellare</name>
    <dbReference type="NCBI Taxonomy" id="395010"/>
    <lineage>
        <taxon>Eukaryota</taxon>
        <taxon>Fungi</taxon>
        <taxon>Dikarya</taxon>
        <taxon>Ascomycota</taxon>
        <taxon>Pezizomycotina</taxon>
        <taxon>Dothideomycetes</taxon>
        <taxon>Dothideomycetidae</taxon>
        <taxon>Mycosphaerellales</taxon>
        <taxon>Mycosphaerellaceae</taxon>
        <taxon>Zasmidium</taxon>
    </lineage>
</organism>
<name>A0ABR0EHT7_ZASCE</name>
<evidence type="ECO:0000313" key="1">
    <source>
        <dbReference type="EMBL" id="KAK4500763.1"/>
    </source>
</evidence>
<evidence type="ECO:0000313" key="2">
    <source>
        <dbReference type="Proteomes" id="UP001305779"/>
    </source>
</evidence>
<dbReference type="EMBL" id="JAXOVC010000006">
    <property type="protein sequence ID" value="KAK4500763.1"/>
    <property type="molecule type" value="Genomic_DNA"/>
</dbReference>
<protein>
    <submittedName>
        <fullName evidence="1">Uncharacterized protein</fullName>
    </submittedName>
</protein>
<proteinExistence type="predicted"/>
<comment type="caution">
    <text evidence="1">The sequence shown here is derived from an EMBL/GenBank/DDBJ whole genome shotgun (WGS) entry which is preliminary data.</text>
</comment>
<keyword evidence="2" id="KW-1185">Reference proteome</keyword>
<accession>A0ABR0EHT7</accession>